<name>A0A1R1S4E6_9ACTN</name>
<keyword evidence="1" id="KW-0812">Transmembrane</keyword>
<feature type="transmembrane region" description="Helical" evidence="1">
    <location>
        <begin position="6"/>
        <end position="25"/>
    </location>
</feature>
<organism evidence="2 3">
    <name type="scientific">Streptomyces sparsogenes DSM 40356</name>
    <dbReference type="NCBI Taxonomy" id="1331668"/>
    <lineage>
        <taxon>Bacteria</taxon>
        <taxon>Bacillati</taxon>
        <taxon>Actinomycetota</taxon>
        <taxon>Actinomycetes</taxon>
        <taxon>Kitasatosporales</taxon>
        <taxon>Streptomycetaceae</taxon>
        <taxon>Streptomyces</taxon>
    </lineage>
</organism>
<protein>
    <submittedName>
        <fullName evidence="2">Uncharacterized protein</fullName>
    </submittedName>
</protein>
<sequence>MLEAVFTTLMILVVVATLGFAALTWKKLYQGQR</sequence>
<keyword evidence="1" id="KW-1133">Transmembrane helix</keyword>
<dbReference type="EMBL" id="ASQP01000561">
    <property type="protein sequence ID" value="OMI33134.1"/>
    <property type="molecule type" value="Genomic_DNA"/>
</dbReference>
<evidence type="ECO:0000313" key="2">
    <source>
        <dbReference type="EMBL" id="OMI33134.1"/>
    </source>
</evidence>
<dbReference type="STRING" id="67365.GCA_001704635_05726"/>
<comment type="caution">
    <text evidence="2">The sequence shown here is derived from an EMBL/GenBank/DDBJ whole genome shotgun (WGS) entry which is preliminary data.</text>
</comment>
<dbReference type="Proteomes" id="UP000186168">
    <property type="component" value="Unassembled WGS sequence"/>
</dbReference>
<proteinExistence type="predicted"/>
<evidence type="ECO:0000256" key="1">
    <source>
        <dbReference type="SAM" id="Phobius"/>
    </source>
</evidence>
<keyword evidence="3" id="KW-1185">Reference proteome</keyword>
<reference evidence="2 3" key="1">
    <citation type="submission" date="2013-05" db="EMBL/GenBank/DDBJ databases">
        <title>Genome sequence of Streptomyces sparsogenes DSM 40356.</title>
        <authorList>
            <person name="Coyne S."/>
            <person name="Seebeck F.P."/>
        </authorList>
    </citation>
    <scope>NUCLEOTIDE SEQUENCE [LARGE SCALE GENOMIC DNA]</scope>
    <source>
        <strain evidence="2 3">DSM 40356</strain>
    </source>
</reference>
<accession>A0A1R1S4E6</accession>
<keyword evidence="1" id="KW-0472">Membrane</keyword>
<gene>
    <name evidence="2" type="ORF">SPAR_43021</name>
</gene>
<evidence type="ECO:0000313" key="3">
    <source>
        <dbReference type="Proteomes" id="UP000186168"/>
    </source>
</evidence>
<dbReference type="AlphaFoldDB" id="A0A1R1S4E6"/>